<accession>A0A6A5K6Z3</accession>
<name>A0A6A5K6Z3_9PLEO</name>
<reference evidence="1" key="1">
    <citation type="submission" date="2020-01" db="EMBL/GenBank/DDBJ databases">
        <authorList>
            <consortium name="DOE Joint Genome Institute"/>
            <person name="Haridas S."/>
            <person name="Albert R."/>
            <person name="Binder M."/>
            <person name="Bloem J."/>
            <person name="Labutti K."/>
            <person name="Salamov A."/>
            <person name="Andreopoulos B."/>
            <person name="Baker S.E."/>
            <person name="Barry K."/>
            <person name="Bills G."/>
            <person name="Bluhm B.H."/>
            <person name="Cannon C."/>
            <person name="Castanera R."/>
            <person name="Culley D.E."/>
            <person name="Daum C."/>
            <person name="Ezra D."/>
            <person name="Gonzalez J.B."/>
            <person name="Henrissat B."/>
            <person name="Kuo A."/>
            <person name="Liang C."/>
            <person name="Lipzen A."/>
            <person name="Lutzoni F."/>
            <person name="Magnuson J."/>
            <person name="Mondo S."/>
            <person name="Nolan M."/>
            <person name="Ohm R."/>
            <person name="Pangilinan J."/>
            <person name="Park H.-J."/>
            <person name="Ramirez L."/>
            <person name="Alfaro M."/>
            <person name="Sun H."/>
            <person name="Tritt A."/>
            <person name="Yoshinaga Y."/>
            <person name="Zwiers L.-H."/>
            <person name="Turgeon B.G."/>
            <person name="Goodwin S.B."/>
            <person name="Spatafora J.W."/>
            <person name="Crous P.W."/>
            <person name="Grigoriev I.V."/>
        </authorList>
    </citation>
    <scope>NUCLEOTIDE SEQUENCE</scope>
    <source>
        <strain evidence="1">P77</strain>
    </source>
</reference>
<organism evidence="1 2">
    <name type="scientific">Decorospora gaudefroyi</name>
    <dbReference type="NCBI Taxonomy" id="184978"/>
    <lineage>
        <taxon>Eukaryota</taxon>
        <taxon>Fungi</taxon>
        <taxon>Dikarya</taxon>
        <taxon>Ascomycota</taxon>
        <taxon>Pezizomycotina</taxon>
        <taxon>Dothideomycetes</taxon>
        <taxon>Pleosporomycetidae</taxon>
        <taxon>Pleosporales</taxon>
        <taxon>Pleosporineae</taxon>
        <taxon>Pleosporaceae</taxon>
        <taxon>Decorospora</taxon>
    </lineage>
</organism>
<evidence type="ECO:0000313" key="2">
    <source>
        <dbReference type="Proteomes" id="UP000800040"/>
    </source>
</evidence>
<gene>
    <name evidence="1" type="ORF">BDW02DRAFT_569987</name>
</gene>
<dbReference type="Proteomes" id="UP000800040">
    <property type="component" value="Unassembled WGS sequence"/>
</dbReference>
<protein>
    <submittedName>
        <fullName evidence="1">Uncharacterized protein</fullName>
    </submittedName>
</protein>
<proteinExistence type="predicted"/>
<keyword evidence="2" id="KW-1185">Reference proteome</keyword>
<dbReference type="AlphaFoldDB" id="A0A6A5K6Z3"/>
<sequence length="202" mass="22740">MHHQATSSFDPYACTSQSSKWSTRLSWKLRCKPDLHVRPSSPSIVRKNVSILSSTYRYRSGERHPPRSDPHNTAITDHHDYNNPGVWQSCEGGLPDVKLPYPPTYHNAPTRKKRRDRGSALTLVRNRTAILCLLLATTGQPQGAILSPYWWSSEVRNFPGQWIVCTDGGGPASGISFTRKFELCISHLNNIVLFSPSARLEE</sequence>
<evidence type="ECO:0000313" key="1">
    <source>
        <dbReference type="EMBL" id="KAF1833545.1"/>
    </source>
</evidence>
<dbReference type="EMBL" id="ML975317">
    <property type="protein sequence ID" value="KAF1833545.1"/>
    <property type="molecule type" value="Genomic_DNA"/>
</dbReference>